<dbReference type="PANTHER" id="PTHR10009">
    <property type="entry name" value="PROTEIN YELLOW-RELATED"/>
    <property type="match status" value="1"/>
</dbReference>
<sequence>MSATHEKEKVMTEITSTGAELLSHETSLPLGAWVADGYEVVAALEDNMPTGLTVSDDGRVFVSFPRWGDDVPFTVAEIVDGKAVAYPDAQVNAWAPGTSSDNLVSVQSVVVAPDGTLWLLDTGAPSFEPWVDGGPKLVQVDLTSGEVIRVLHPTEGALTATSYLNDVRFDLSQGEAGYAYVTDSQPTGALIVIDLATGEWWSRLRGHASTQASDQFRAIVQGIVRDGYQVGADGIAISPDGSTLYYCPLSSRRLYSVSTEALRDRDLPDLEVASTIRDLGDKGASDGLESDTDGAVYATAYEHSAVVKRSRDGSWSTVFHGPALLWPDTLAIAADGYLYLSANQLPRSPLFNGTEDRVPPYLIVRTRIDAAPVRLR</sequence>
<protein>
    <submittedName>
        <fullName evidence="3">Major royal jelly family protein</fullName>
    </submittedName>
</protein>
<dbReference type="PANTHER" id="PTHR10009:SF18">
    <property type="entry name" value="PROTEIN YELLOW-LIKE PROTEIN"/>
    <property type="match status" value="1"/>
</dbReference>
<organism evidence="3 4">
    <name type="scientific">Herbiconiux gentiana</name>
    <dbReference type="NCBI Taxonomy" id="2970912"/>
    <lineage>
        <taxon>Bacteria</taxon>
        <taxon>Bacillati</taxon>
        <taxon>Actinomycetota</taxon>
        <taxon>Actinomycetes</taxon>
        <taxon>Micrococcales</taxon>
        <taxon>Microbacteriaceae</taxon>
        <taxon>Herbiconiux</taxon>
    </lineage>
</organism>
<reference evidence="3" key="1">
    <citation type="submission" date="2022-08" db="EMBL/GenBank/DDBJ databases">
        <authorList>
            <person name="Deng Y."/>
            <person name="Han X.-F."/>
            <person name="Zhang Y.-Q."/>
        </authorList>
    </citation>
    <scope>NUCLEOTIDE SEQUENCE</scope>
    <source>
        <strain evidence="3">CPCC 205716</strain>
    </source>
</reference>
<dbReference type="InterPro" id="IPR017996">
    <property type="entry name" value="MRJP/yellow-related"/>
</dbReference>
<dbReference type="Gene3D" id="2.120.10.30">
    <property type="entry name" value="TolB, C-terminal domain"/>
    <property type="match status" value="1"/>
</dbReference>
<gene>
    <name evidence="3" type="ORF">NVV95_06435</name>
</gene>
<dbReference type="EMBL" id="JANTEZ010000002">
    <property type="protein sequence ID" value="MCS5714188.1"/>
    <property type="molecule type" value="Genomic_DNA"/>
</dbReference>
<evidence type="ECO:0000313" key="4">
    <source>
        <dbReference type="Proteomes" id="UP001165580"/>
    </source>
</evidence>
<evidence type="ECO:0000313" key="3">
    <source>
        <dbReference type="EMBL" id="MCS5714188.1"/>
    </source>
</evidence>
<proteinExistence type="predicted"/>
<name>A0ABT2GDF2_9MICO</name>
<dbReference type="Pfam" id="PF03022">
    <property type="entry name" value="MRJP"/>
    <property type="match status" value="1"/>
</dbReference>
<accession>A0ABT2GDF2</accession>
<dbReference type="Proteomes" id="UP001165580">
    <property type="component" value="Unassembled WGS sequence"/>
</dbReference>
<dbReference type="RefSeq" id="WP_259485714.1">
    <property type="nucleotide sequence ID" value="NZ_JANTEZ010000002.1"/>
</dbReference>
<keyword evidence="4" id="KW-1185">Reference proteome</keyword>
<keyword evidence="2" id="KW-0964">Secreted</keyword>
<comment type="subcellular location">
    <subcellularLocation>
        <location evidence="1">Secreted</location>
    </subcellularLocation>
</comment>
<comment type="caution">
    <text evidence="3">The sequence shown here is derived from an EMBL/GenBank/DDBJ whole genome shotgun (WGS) entry which is preliminary data.</text>
</comment>
<dbReference type="SUPFAM" id="SSF63829">
    <property type="entry name" value="Calcium-dependent phosphotriesterase"/>
    <property type="match status" value="1"/>
</dbReference>
<evidence type="ECO:0000256" key="2">
    <source>
        <dbReference type="ARBA" id="ARBA00022525"/>
    </source>
</evidence>
<dbReference type="InterPro" id="IPR011042">
    <property type="entry name" value="6-blade_b-propeller_TolB-like"/>
</dbReference>
<evidence type="ECO:0000256" key="1">
    <source>
        <dbReference type="ARBA" id="ARBA00004613"/>
    </source>
</evidence>